<keyword evidence="1" id="KW-1133">Transmembrane helix</keyword>
<feature type="transmembrane region" description="Helical" evidence="1">
    <location>
        <begin position="244"/>
        <end position="270"/>
    </location>
</feature>
<feature type="transmembrane region" description="Helical" evidence="1">
    <location>
        <begin position="383"/>
        <end position="403"/>
    </location>
</feature>
<dbReference type="Proteomes" id="UP001060164">
    <property type="component" value="Chromosome"/>
</dbReference>
<dbReference type="EMBL" id="CP102290">
    <property type="protein sequence ID" value="UWP60735.1"/>
    <property type="molecule type" value="Genomic_DNA"/>
</dbReference>
<feature type="transmembrane region" description="Helical" evidence="1">
    <location>
        <begin position="154"/>
        <end position="175"/>
    </location>
</feature>
<dbReference type="SUPFAM" id="SSF103473">
    <property type="entry name" value="MFS general substrate transporter"/>
    <property type="match status" value="1"/>
</dbReference>
<dbReference type="Gene3D" id="1.20.1250.20">
    <property type="entry name" value="MFS general substrate transporter like domains"/>
    <property type="match status" value="2"/>
</dbReference>
<name>A0ABY5VJK3_9FIRM</name>
<evidence type="ECO:0000256" key="1">
    <source>
        <dbReference type="SAM" id="Phobius"/>
    </source>
</evidence>
<feature type="transmembrane region" description="Helical" evidence="1">
    <location>
        <begin position="276"/>
        <end position="297"/>
    </location>
</feature>
<dbReference type="Pfam" id="PF13347">
    <property type="entry name" value="MFS_2"/>
    <property type="match status" value="1"/>
</dbReference>
<feature type="transmembrane region" description="Helical" evidence="1">
    <location>
        <begin position="12"/>
        <end position="32"/>
    </location>
</feature>
<accession>A0ABY5VJK3</accession>
<feature type="transmembrane region" description="Helical" evidence="1">
    <location>
        <begin position="44"/>
        <end position="69"/>
    </location>
</feature>
<dbReference type="RefSeq" id="WP_028530355.1">
    <property type="nucleotide sequence ID" value="NZ_CABLBR010000002.1"/>
</dbReference>
<keyword evidence="1" id="KW-0812">Transmembrane</keyword>
<keyword evidence="3" id="KW-1185">Reference proteome</keyword>
<evidence type="ECO:0000313" key="2">
    <source>
        <dbReference type="EMBL" id="UWP60735.1"/>
    </source>
</evidence>
<sequence length="460" mass="50261">MSEKKLSRTVLNLSGIGDFGFTLFVNVELYYWAAFLTDCAKFSIGTATFILTLTSVIDCIWVPLTGWLIERSSFKWGKYRSWLVIGPPVMIFTYALEFSKIGSSEALAAGIVIAAFSIKTLAQDLAYSASVSLVSDLSNDQNERMVLASRRGQFLSLGNIVFSIIALPLITWLTALGGNEILGYSLTAILFGIINFLCYFLAFTVTKGHSVSGSGGSENDGADIARQKLPLSQMLAAVFHNPPLLVLIVADSFRYLAYFLMSAAAYYYFVVVLQNLAAMTTYLVITRIIGFIGSMFANTAAKKFGKKPAYLGSLCIMTLSLVLCFFFGRQVAGFITFHIFVNFFMQITMSTLTAILADTVIYYEWKSSVDARGFIMSMLNVPIKVGAVLRSTVLGAGLAVAGYVANTAPTASQISGISMLMNLYPAVFLLLTILIFGLGYRLNEQKVAQMTKEITARKSV</sequence>
<dbReference type="InterPro" id="IPR039672">
    <property type="entry name" value="MFS_2"/>
</dbReference>
<feature type="transmembrane region" description="Helical" evidence="1">
    <location>
        <begin position="309"/>
        <end position="328"/>
    </location>
</feature>
<organism evidence="2 3">
    <name type="scientific">Ruminococcus gauvreauii</name>
    <dbReference type="NCBI Taxonomy" id="438033"/>
    <lineage>
        <taxon>Bacteria</taxon>
        <taxon>Bacillati</taxon>
        <taxon>Bacillota</taxon>
        <taxon>Clostridia</taxon>
        <taxon>Eubacteriales</taxon>
        <taxon>Oscillospiraceae</taxon>
        <taxon>Ruminococcus</taxon>
    </lineage>
</organism>
<gene>
    <name evidence="2" type="ORF">NQ502_06790</name>
</gene>
<feature type="transmembrane region" description="Helical" evidence="1">
    <location>
        <begin position="334"/>
        <end position="363"/>
    </location>
</feature>
<protein>
    <submittedName>
        <fullName evidence="2">MFS transporter</fullName>
    </submittedName>
</protein>
<feature type="transmembrane region" description="Helical" evidence="1">
    <location>
        <begin position="181"/>
        <end position="202"/>
    </location>
</feature>
<keyword evidence="1" id="KW-0472">Membrane</keyword>
<feature type="transmembrane region" description="Helical" evidence="1">
    <location>
        <begin position="423"/>
        <end position="442"/>
    </location>
</feature>
<dbReference type="PANTHER" id="PTHR11328:SF24">
    <property type="entry name" value="MAJOR FACILITATOR SUPERFAMILY (MFS) PROFILE DOMAIN-CONTAINING PROTEIN"/>
    <property type="match status" value="1"/>
</dbReference>
<reference evidence="2" key="1">
    <citation type="journal article" date="2022" name="Cell">
        <title>Design, construction, and in vivo augmentation of a complex gut microbiome.</title>
        <authorList>
            <person name="Cheng A.G."/>
            <person name="Ho P.Y."/>
            <person name="Aranda-Diaz A."/>
            <person name="Jain S."/>
            <person name="Yu F.B."/>
            <person name="Meng X."/>
            <person name="Wang M."/>
            <person name="Iakiviak M."/>
            <person name="Nagashima K."/>
            <person name="Zhao A."/>
            <person name="Murugkar P."/>
            <person name="Patil A."/>
            <person name="Atabakhsh K."/>
            <person name="Weakley A."/>
            <person name="Yan J."/>
            <person name="Brumbaugh A.R."/>
            <person name="Higginbottom S."/>
            <person name="Dimas A."/>
            <person name="Shiver A.L."/>
            <person name="Deutschbauer A."/>
            <person name="Neff N."/>
            <person name="Sonnenburg J.L."/>
            <person name="Huang K.C."/>
            <person name="Fischbach M.A."/>
        </authorList>
    </citation>
    <scope>NUCLEOTIDE SEQUENCE</scope>
    <source>
        <strain evidence="2">DSM 19829</strain>
    </source>
</reference>
<dbReference type="InterPro" id="IPR036259">
    <property type="entry name" value="MFS_trans_sf"/>
</dbReference>
<proteinExistence type="predicted"/>
<dbReference type="PANTHER" id="PTHR11328">
    <property type="entry name" value="MAJOR FACILITATOR SUPERFAMILY DOMAIN-CONTAINING PROTEIN"/>
    <property type="match status" value="1"/>
</dbReference>
<evidence type="ECO:0000313" key="3">
    <source>
        <dbReference type="Proteomes" id="UP001060164"/>
    </source>
</evidence>